<organism evidence="1 2">
    <name type="scientific">Legionella septentrionalis</name>
    <dbReference type="NCBI Taxonomy" id="2498109"/>
    <lineage>
        <taxon>Bacteria</taxon>
        <taxon>Pseudomonadati</taxon>
        <taxon>Pseudomonadota</taxon>
        <taxon>Gammaproteobacteria</taxon>
        <taxon>Legionellales</taxon>
        <taxon>Legionellaceae</taxon>
        <taxon>Legionella</taxon>
    </lineage>
</organism>
<protein>
    <recommendedName>
        <fullName evidence="3">Major outer membrane protein</fullName>
    </recommendedName>
</protein>
<dbReference type="InterPro" id="IPR007825">
    <property type="entry name" value="Major_OMP_Legionella"/>
</dbReference>
<name>A0A3S0WRH3_9GAMM</name>
<evidence type="ECO:0008006" key="3">
    <source>
        <dbReference type="Google" id="ProtNLM"/>
    </source>
</evidence>
<proteinExistence type="predicted"/>
<reference evidence="1 2" key="1">
    <citation type="submission" date="2018-12" db="EMBL/GenBank/DDBJ databases">
        <title>Legionella sp,whole genome shotgun sequence.</title>
        <authorList>
            <person name="Wu H."/>
        </authorList>
    </citation>
    <scope>NUCLEOTIDE SEQUENCE [LARGE SCALE GENOMIC DNA]</scope>
    <source>
        <strain evidence="2">km714</strain>
    </source>
</reference>
<sequence length="314" mass="34217">MGSSGVFAGTMGSICTPGSVTTPCAAQTWSFGIEALYLRPAYSDDFAWAGTVDQIGVLNTSEVFIANNPNWMWSFKLQASYNLATGNDLNLNWYHLGNKKTTYTVVNVFPGVIGGPLTETDLNIIEPTWDAINLEFGQKVNFGEFKNIRFHAGAQFANITMPITFIAEVLSPTFGVYGVGNIGFNSKYRGFGPRFGLDMNYDLNSSLGVYGNVAAAVLAGTSKVNAASAITFINSPTALRELSAKRTLLVPEVETRLGVRYVYAWSQGELALNLGYMWTYYHGPLFSNFEIDSGDSDFAIQGPEIGLKWIGNFV</sequence>
<accession>A0A3S0WRH3</accession>
<comment type="caution">
    <text evidence="1">The sequence shown here is derived from an EMBL/GenBank/DDBJ whole genome shotgun (WGS) entry which is preliminary data.</text>
</comment>
<evidence type="ECO:0000313" key="1">
    <source>
        <dbReference type="EMBL" id="RUQ85291.1"/>
    </source>
</evidence>
<dbReference type="Proteomes" id="UP000288012">
    <property type="component" value="Unassembled WGS sequence"/>
</dbReference>
<dbReference type="EMBL" id="RZGR01000018">
    <property type="protein sequence ID" value="RUQ85291.1"/>
    <property type="molecule type" value="Genomic_DNA"/>
</dbReference>
<dbReference type="Pfam" id="PF05150">
    <property type="entry name" value="Legionella_OMP"/>
    <property type="match status" value="1"/>
</dbReference>
<gene>
    <name evidence="1" type="ORF">EKM59_07075</name>
</gene>
<evidence type="ECO:0000313" key="2">
    <source>
        <dbReference type="Proteomes" id="UP000288012"/>
    </source>
</evidence>
<dbReference type="AlphaFoldDB" id="A0A3S0WRH3"/>
<keyword evidence="2" id="KW-1185">Reference proteome</keyword>